<dbReference type="SUPFAM" id="SSF46785">
    <property type="entry name" value="Winged helix' DNA-binding domain"/>
    <property type="match status" value="1"/>
</dbReference>
<dbReference type="InterPro" id="IPR050397">
    <property type="entry name" value="Env_Response_Regulators"/>
</dbReference>
<organism evidence="5 6">
    <name type="scientific">Helicobacter valdiviensis</name>
    <dbReference type="NCBI Taxonomy" id="1458358"/>
    <lineage>
        <taxon>Bacteria</taxon>
        <taxon>Pseudomonadati</taxon>
        <taxon>Campylobacterota</taxon>
        <taxon>Epsilonproteobacteria</taxon>
        <taxon>Campylobacterales</taxon>
        <taxon>Helicobacteraceae</taxon>
        <taxon>Helicobacter</taxon>
    </lineage>
</organism>
<keyword evidence="2" id="KW-0238">DNA-binding</keyword>
<evidence type="ECO:0000256" key="2">
    <source>
        <dbReference type="ARBA" id="ARBA00023125"/>
    </source>
</evidence>
<dbReference type="Pfam" id="PF00027">
    <property type="entry name" value="cNMP_binding"/>
    <property type="match status" value="1"/>
</dbReference>
<dbReference type="SMART" id="SM00419">
    <property type="entry name" value="HTH_CRP"/>
    <property type="match status" value="1"/>
</dbReference>
<dbReference type="GO" id="GO:0005829">
    <property type="term" value="C:cytosol"/>
    <property type="evidence" value="ECO:0007669"/>
    <property type="project" value="TreeGrafter"/>
</dbReference>
<evidence type="ECO:0000313" key="6">
    <source>
        <dbReference type="Proteomes" id="UP000249746"/>
    </source>
</evidence>
<keyword evidence="6" id="KW-1185">Reference proteome</keyword>
<dbReference type="InterPro" id="IPR036390">
    <property type="entry name" value="WH_DNA-bd_sf"/>
</dbReference>
<dbReference type="InterPro" id="IPR012318">
    <property type="entry name" value="HTH_CRP"/>
</dbReference>
<dbReference type="GO" id="GO:0003700">
    <property type="term" value="F:DNA-binding transcription factor activity"/>
    <property type="evidence" value="ECO:0007669"/>
    <property type="project" value="TreeGrafter"/>
</dbReference>
<dbReference type="SUPFAM" id="SSF51206">
    <property type="entry name" value="cAMP-binding domain-like"/>
    <property type="match status" value="1"/>
</dbReference>
<dbReference type="OrthoDB" id="9776746at2"/>
<comment type="caution">
    <text evidence="5">The sequence shown here is derived from an EMBL/GenBank/DDBJ whole genome shotgun (WGS) entry which is preliminary data.</text>
</comment>
<dbReference type="InterPro" id="IPR000595">
    <property type="entry name" value="cNMP-bd_dom"/>
</dbReference>
<evidence type="ECO:0000259" key="4">
    <source>
        <dbReference type="PROSITE" id="PS51063"/>
    </source>
</evidence>
<dbReference type="EMBL" id="NBIU01000006">
    <property type="protein sequence ID" value="PZT48561.1"/>
    <property type="molecule type" value="Genomic_DNA"/>
</dbReference>
<dbReference type="Gene3D" id="2.60.120.10">
    <property type="entry name" value="Jelly Rolls"/>
    <property type="match status" value="1"/>
</dbReference>
<dbReference type="AlphaFoldDB" id="A0A2W6MXC1"/>
<gene>
    <name evidence="5" type="ORF">B6S12_03355</name>
</gene>
<keyword evidence="1" id="KW-0805">Transcription regulation</keyword>
<feature type="domain" description="HTH crp-type" evidence="4">
    <location>
        <begin position="138"/>
        <end position="204"/>
    </location>
</feature>
<dbReference type="GO" id="GO:0003677">
    <property type="term" value="F:DNA binding"/>
    <property type="evidence" value="ECO:0007669"/>
    <property type="project" value="UniProtKB-KW"/>
</dbReference>
<keyword evidence="3" id="KW-0804">Transcription</keyword>
<evidence type="ECO:0000313" key="5">
    <source>
        <dbReference type="EMBL" id="PZT48561.1"/>
    </source>
</evidence>
<dbReference type="Gene3D" id="1.10.10.10">
    <property type="entry name" value="Winged helix-like DNA-binding domain superfamily/Winged helix DNA-binding domain"/>
    <property type="match status" value="1"/>
</dbReference>
<dbReference type="PANTHER" id="PTHR24567:SF26">
    <property type="entry name" value="REGULATORY PROTEIN YEIL"/>
    <property type="match status" value="1"/>
</dbReference>
<dbReference type="InterPro" id="IPR018490">
    <property type="entry name" value="cNMP-bd_dom_sf"/>
</dbReference>
<dbReference type="CDD" id="cd00092">
    <property type="entry name" value="HTH_CRP"/>
    <property type="match status" value="1"/>
</dbReference>
<dbReference type="Proteomes" id="UP000249746">
    <property type="component" value="Unassembled WGS sequence"/>
</dbReference>
<name>A0A2W6MXC1_9HELI</name>
<dbReference type="Pfam" id="PF13545">
    <property type="entry name" value="HTH_Crp_2"/>
    <property type="match status" value="1"/>
</dbReference>
<dbReference type="PANTHER" id="PTHR24567">
    <property type="entry name" value="CRP FAMILY TRANSCRIPTIONAL REGULATORY PROTEIN"/>
    <property type="match status" value="1"/>
</dbReference>
<proteinExistence type="predicted"/>
<dbReference type="CDD" id="cd00038">
    <property type="entry name" value="CAP_ED"/>
    <property type="match status" value="1"/>
</dbReference>
<protein>
    <submittedName>
        <fullName evidence="5">Transcriptional regulator</fullName>
    </submittedName>
</protein>
<accession>A0A2W6MXC1</accession>
<sequence length="206" mass="23166">MCSWEVSKEDREIYLNLVYAKNFPKGQKIFSSETECRGLVLIEYGALRAYIISPNGKEINLFVLKTGDYCILSASCMLKNISFEVNLEFIETSSVFILPSKAFNEISNKYKKAKQFHLDLLSSRLSNVVDSLSSLAFMSLSDRVMAFLLNSIQNKGTNSLYITHEEIANSLGSAREAISRVLKELQKQGKISQTRGIIEILEAQSV</sequence>
<evidence type="ECO:0000256" key="3">
    <source>
        <dbReference type="ARBA" id="ARBA00023163"/>
    </source>
</evidence>
<dbReference type="PROSITE" id="PS51063">
    <property type="entry name" value="HTH_CRP_2"/>
    <property type="match status" value="1"/>
</dbReference>
<dbReference type="InterPro" id="IPR014710">
    <property type="entry name" value="RmlC-like_jellyroll"/>
</dbReference>
<evidence type="ECO:0000256" key="1">
    <source>
        <dbReference type="ARBA" id="ARBA00023015"/>
    </source>
</evidence>
<dbReference type="InterPro" id="IPR036388">
    <property type="entry name" value="WH-like_DNA-bd_sf"/>
</dbReference>
<reference evidence="5 6" key="1">
    <citation type="submission" date="2017-03" db="EMBL/GenBank/DDBJ databases">
        <title>Genomic and clinical evidence uncovers the enterohepatic species Helicobacter valdiviensis as a potential human intestinal pathogen.</title>
        <authorList>
            <person name="Fresia P."/>
            <person name="Jara R."/>
            <person name="Sierra R."/>
            <person name="Ferres I."/>
            <person name="Greif G."/>
            <person name="Iraola G."/>
            <person name="Collado L."/>
        </authorList>
    </citation>
    <scope>NUCLEOTIDE SEQUENCE [LARGE SCALE GENOMIC DNA]</scope>
    <source>
        <strain evidence="5 6">WBE14</strain>
    </source>
</reference>
<dbReference type="PRINTS" id="PR00034">
    <property type="entry name" value="HTHCRP"/>
</dbReference>